<evidence type="ECO:0000313" key="3">
    <source>
        <dbReference type="Proteomes" id="UP000078560"/>
    </source>
</evidence>
<evidence type="ECO:0000256" key="1">
    <source>
        <dbReference type="SAM" id="Phobius"/>
    </source>
</evidence>
<organism evidence="2 3">
    <name type="scientific">Plasmodium ovale curtisi</name>
    <dbReference type="NCBI Taxonomy" id="864141"/>
    <lineage>
        <taxon>Eukaryota</taxon>
        <taxon>Sar</taxon>
        <taxon>Alveolata</taxon>
        <taxon>Apicomplexa</taxon>
        <taxon>Aconoidasida</taxon>
        <taxon>Haemosporida</taxon>
        <taxon>Plasmodiidae</taxon>
        <taxon>Plasmodium</taxon>
        <taxon>Plasmodium (Plasmodium)</taxon>
    </lineage>
</organism>
<proteinExistence type="predicted"/>
<sequence length="316" mass="37178">MSATESDIYSFFNDYKTYKQYEAEMEKMYSDNTHNSKCYSFLSNDRKFGAENANNICVKFKIFCKVIESKKKEASNIFIDYKDFAYINYWLNSMSKNASISNKLTVKEFQDTMSDIEDDLFAYGTLSQKLYDIKDEDFNNMNLLRHLYYNHGQIFKNTIGIKEIIPCIEYFQEYINTYKKGIIMCPHDDTSFCKALKHFKKEYEENFFGEFGITEKCSDKEFLKLPTYNDISLEDKKITIVGSILGPSFTTLFASVFLYMFTPFGQWVRAKIRTNKESRNNIYEENDSSLLSTLDNNNMNFDENPYHISYNSLGNL</sequence>
<feature type="transmembrane region" description="Helical" evidence="1">
    <location>
        <begin position="238"/>
        <end position="261"/>
    </location>
</feature>
<keyword evidence="1" id="KW-0812">Transmembrane</keyword>
<dbReference type="Pfam" id="PF05795">
    <property type="entry name" value="Plasmodium_Vir"/>
    <property type="match status" value="1"/>
</dbReference>
<dbReference type="EMBL" id="FLQU01001661">
    <property type="protein sequence ID" value="SBS93946.1"/>
    <property type="molecule type" value="Genomic_DNA"/>
</dbReference>
<name>A0A1A8WM31_PLAOA</name>
<evidence type="ECO:0000313" key="2">
    <source>
        <dbReference type="EMBL" id="SBS93946.1"/>
    </source>
</evidence>
<keyword evidence="1" id="KW-0472">Membrane</keyword>
<gene>
    <name evidence="2" type="ORF">POVCU2_0084700</name>
</gene>
<dbReference type="InterPro" id="IPR008780">
    <property type="entry name" value="Plasmodium_Vir"/>
</dbReference>
<dbReference type="Proteomes" id="UP000078560">
    <property type="component" value="Unassembled WGS sequence"/>
</dbReference>
<reference evidence="3" key="1">
    <citation type="submission" date="2016-05" db="EMBL/GenBank/DDBJ databases">
        <authorList>
            <person name="Naeem Raeece"/>
        </authorList>
    </citation>
    <scope>NUCLEOTIDE SEQUENCE [LARGE SCALE GENOMIC DNA]</scope>
</reference>
<keyword evidence="1" id="KW-1133">Transmembrane helix</keyword>
<accession>A0A1A8WM31</accession>
<protein>
    <submittedName>
        <fullName evidence="2">PIR Superfamily Protein</fullName>
    </submittedName>
</protein>
<dbReference type="AlphaFoldDB" id="A0A1A8WM31"/>